<dbReference type="PANTHER" id="PTHR43649">
    <property type="entry name" value="ARABINOSE-BINDING PROTEIN-RELATED"/>
    <property type="match status" value="1"/>
</dbReference>
<organism evidence="1 2">
    <name type="scientific">Paenibacillus plantarum</name>
    <dbReference type="NCBI Taxonomy" id="2654975"/>
    <lineage>
        <taxon>Bacteria</taxon>
        <taxon>Bacillati</taxon>
        <taxon>Bacillota</taxon>
        <taxon>Bacilli</taxon>
        <taxon>Bacillales</taxon>
        <taxon>Paenibacillaceae</taxon>
        <taxon>Paenibacillus</taxon>
    </lineage>
</organism>
<dbReference type="Pfam" id="PF01547">
    <property type="entry name" value="SBP_bac_1"/>
    <property type="match status" value="1"/>
</dbReference>
<protein>
    <submittedName>
        <fullName evidence="1">Extracellular solute-binding protein</fullName>
    </submittedName>
</protein>
<accession>A0ABX1XB02</accession>
<dbReference type="InterPro" id="IPR006059">
    <property type="entry name" value="SBP"/>
</dbReference>
<evidence type="ECO:0000313" key="2">
    <source>
        <dbReference type="Proteomes" id="UP000653578"/>
    </source>
</evidence>
<gene>
    <name evidence="1" type="ORF">GC096_16290</name>
</gene>
<reference evidence="1 2" key="1">
    <citation type="submission" date="2019-10" db="EMBL/GenBank/DDBJ databases">
        <title>Description of Paenibacillus humi sp. nov.</title>
        <authorList>
            <person name="Carlier A."/>
            <person name="Qi S."/>
        </authorList>
    </citation>
    <scope>NUCLEOTIDE SEQUENCE [LARGE SCALE GENOMIC DNA]</scope>
    <source>
        <strain evidence="1 2">LMG 31461</strain>
    </source>
</reference>
<proteinExistence type="predicted"/>
<evidence type="ECO:0000313" key="1">
    <source>
        <dbReference type="EMBL" id="NOU65594.1"/>
    </source>
</evidence>
<sequence>MLDIVEMNQTSDYREVTGKMRNRKWMTAGLAALVAVPLALAGCGVNGGSNQAEGTASPTASTAPSAAANKDPIKLTMWGGVPPENGPQAVVDNWNKQNPDIQVEYVRFVNDDAGNLKLDTALISSQPVDMYMSYDFSLYEKRIKAGNALDLSKFTDYNVDEKMGTGASLWKVDGKYYGVPTQKGMSFVWLNKDMLDAKGLKVPTDWDMDEFRDYANKLKGDKVWGAAQSDYYFNVPINGSMVKQDLQLTKPDGTSAFDNPLTVKDLQVYSDMMFKDKSIMPHTEQITSKPALDQMFVKGEAAMLFSTNQIFRTTNNLKDYPRTFKVAAAPAPKVNKDQKDYINAGGLGDVLSINPRTKKPEAAWKFMKWYSDMGMLPMAAGGRVPSSKDFPADEAIALMFKGVENTYDIDSIKRVMFGSLPLGLSRLDKKTGIEQQVIYDKVFTQKLTPEEGAKELARVHNENLQAAKK</sequence>
<dbReference type="Proteomes" id="UP000653578">
    <property type="component" value="Unassembled WGS sequence"/>
</dbReference>
<comment type="caution">
    <text evidence="1">The sequence shown here is derived from an EMBL/GenBank/DDBJ whole genome shotgun (WGS) entry which is preliminary data.</text>
</comment>
<dbReference type="Gene3D" id="3.40.190.10">
    <property type="entry name" value="Periplasmic binding protein-like II"/>
    <property type="match status" value="1"/>
</dbReference>
<name>A0ABX1XB02_9BACL</name>
<dbReference type="PANTHER" id="PTHR43649:SF12">
    <property type="entry name" value="DIACETYLCHITOBIOSE BINDING PROTEIN DASA"/>
    <property type="match status" value="1"/>
</dbReference>
<keyword evidence="2" id="KW-1185">Reference proteome</keyword>
<dbReference type="EMBL" id="WHNY01000050">
    <property type="protein sequence ID" value="NOU65594.1"/>
    <property type="molecule type" value="Genomic_DNA"/>
</dbReference>
<dbReference type="SUPFAM" id="SSF53850">
    <property type="entry name" value="Periplasmic binding protein-like II"/>
    <property type="match status" value="1"/>
</dbReference>
<dbReference type="InterPro" id="IPR050490">
    <property type="entry name" value="Bact_solute-bd_prot1"/>
</dbReference>